<dbReference type="EMBL" id="JANBVO010000047">
    <property type="protein sequence ID" value="KAJ9133827.1"/>
    <property type="molecule type" value="Genomic_DNA"/>
</dbReference>
<comment type="caution">
    <text evidence="1">The sequence shown here is derived from an EMBL/GenBank/DDBJ whole genome shotgun (WGS) entry which is preliminary data.</text>
</comment>
<gene>
    <name evidence="1" type="ORF">NKR23_g10509</name>
</gene>
<evidence type="ECO:0000313" key="1">
    <source>
        <dbReference type="EMBL" id="KAJ9133827.1"/>
    </source>
</evidence>
<evidence type="ECO:0000313" key="2">
    <source>
        <dbReference type="Proteomes" id="UP001174694"/>
    </source>
</evidence>
<organism evidence="1 2">
    <name type="scientific">Pleurostoma richardsiae</name>
    <dbReference type="NCBI Taxonomy" id="41990"/>
    <lineage>
        <taxon>Eukaryota</taxon>
        <taxon>Fungi</taxon>
        <taxon>Dikarya</taxon>
        <taxon>Ascomycota</taxon>
        <taxon>Pezizomycotina</taxon>
        <taxon>Sordariomycetes</taxon>
        <taxon>Sordariomycetidae</taxon>
        <taxon>Calosphaeriales</taxon>
        <taxon>Pleurostomataceae</taxon>
        <taxon>Pleurostoma</taxon>
    </lineage>
</organism>
<dbReference type="Proteomes" id="UP001174694">
    <property type="component" value="Unassembled WGS sequence"/>
</dbReference>
<accession>A0AA38VLF9</accession>
<dbReference type="AlphaFoldDB" id="A0AA38VLF9"/>
<name>A0AA38VLF9_9PEZI</name>
<sequence length="167" mass="18343">MVGEGTPRRMTNPFPPKSKNLAQEKILVLDKARAGKALQPLEKRFGPACLSVLPLAELMKLNKSGKIEGIPKCSLNWLVSLVTDDQRAPNLVDFLERLCKLLEGSLDVQSAMYPFKADFDGAKFTDQLRDFRKANHLPASYNLQFDIDLPTASKLSLDSVVAGSIAG</sequence>
<keyword evidence="2" id="KW-1185">Reference proteome</keyword>
<proteinExistence type="predicted"/>
<reference evidence="1" key="1">
    <citation type="submission" date="2022-07" db="EMBL/GenBank/DDBJ databases">
        <title>Fungi with potential for degradation of polypropylene.</title>
        <authorList>
            <person name="Gostincar C."/>
        </authorList>
    </citation>
    <scope>NUCLEOTIDE SEQUENCE</scope>
    <source>
        <strain evidence="1">EXF-13308</strain>
    </source>
</reference>
<protein>
    <submittedName>
        <fullName evidence="1">Uncharacterized protein</fullName>
    </submittedName>
</protein>